<feature type="domain" description="N-acetyltransferase" evidence="3">
    <location>
        <begin position="49"/>
        <end position="192"/>
    </location>
</feature>
<evidence type="ECO:0000313" key="4">
    <source>
        <dbReference type="EMBL" id="RBW58521.1"/>
    </source>
</evidence>
<dbReference type="InterPro" id="IPR050832">
    <property type="entry name" value="Bact_Acetyltransf"/>
</dbReference>
<dbReference type="CDD" id="cd04301">
    <property type="entry name" value="NAT_SF"/>
    <property type="match status" value="1"/>
</dbReference>
<evidence type="ECO:0000259" key="3">
    <source>
        <dbReference type="PROSITE" id="PS51186"/>
    </source>
</evidence>
<keyword evidence="2" id="KW-0012">Acyltransferase</keyword>
<sequence length="192" mass="21091">MSDVLLLSIPTRIMQISRLGGSMTYKLEFVTALPDPPAFQALMVEYYQIMIDKLVGAGGPTLSAVDLACDAMDHLDELTPPEGRILLATQSDGALVGCGVLRKIRADAAELKRMYVRPSAQGSGLGRQLFETRIAEARKMGCTALYADTITGNTAMLSMYERFGFRYIARYPENANAPELDPYLVYLELKLA</sequence>
<dbReference type="AlphaFoldDB" id="A0A366X4E3"/>
<dbReference type="Pfam" id="PF00583">
    <property type="entry name" value="Acetyltransf_1"/>
    <property type="match status" value="1"/>
</dbReference>
<dbReference type="PANTHER" id="PTHR43877:SF2">
    <property type="entry name" value="AMINOALKYLPHOSPHONATE N-ACETYLTRANSFERASE-RELATED"/>
    <property type="match status" value="1"/>
</dbReference>
<dbReference type="Proteomes" id="UP000252706">
    <property type="component" value="Unassembled WGS sequence"/>
</dbReference>
<proteinExistence type="predicted"/>
<dbReference type="GO" id="GO:0016747">
    <property type="term" value="F:acyltransferase activity, transferring groups other than amino-acyl groups"/>
    <property type="evidence" value="ECO:0007669"/>
    <property type="project" value="InterPro"/>
</dbReference>
<organism evidence="4 5">
    <name type="scientific">Phaeobacter gallaeciensis</name>
    <dbReference type="NCBI Taxonomy" id="60890"/>
    <lineage>
        <taxon>Bacteria</taxon>
        <taxon>Pseudomonadati</taxon>
        <taxon>Pseudomonadota</taxon>
        <taxon>Alphaproteobacteria</taxon>
        <taxon>Rhodobacterales</taxon>
        <taxon>Roseobacteraceae</taxon>
        <taxon>Phaeobacter</taxon>
    </lineage>
</organism>
<protein>
    <recommendedName>
        <fullName evidence="3">N-acetyltransferase domain-containing protein</fullName>
    </recommendedName>
</protein>
<keyword evidence="1" id="KW-0808">Transferase</keyword>
<dbReference type="EMBL" id="QOCE01000013">
    <property type="protein sequence ID" value="RBW58521.1"/>
    <property type="molecule type" value="Genomic_DNA"/>
</dbReference>
<dbReference type="SUPFAM" id="SSF55729">
    <property type="entry name" value="Acyl-CoA N-acyltransferases (Nat)"/>
    <property type="match status" value="1"/>
</dbReference>
<dbReference type="OrthoDB" id="2436196at2"/>
<dbReference type="PROSITE" id="PS51186">
    <property type="entry name" value="GNAT"/>
    <property type="match status" value="1"/>
</dbReference>
<dbReference type="PANTHER" id="PTHR43877">
    <property type="entry name" value="AMINOALKYLPHOSPHONATE N-ACETYLTRANSFERASE-RELATED-RELATED"/>
    <property type="match status" value="1"/>
</dbReference>
<dbReference type="InterPro" id="IPR000182">
    <property type="entry name" value="GNAT_dom"/>
</dbReference>
<evidence type="ECO:0000256" key="1">
    <source>
        <dbReference type="ARBA" id="ARBA00022679"/>
    </source>
</evidence>
<evidence type="ECO:0000256" key="2">
    <source>
        <dbReference type="ARBA" id="ARBA00023315"/>
    </source>
</evidence>
<dbReference type="InterPro" id="IPR016181">
    <property type="entry name" value="Acyl_CoA_acyltransferase"/>
</dbReference>
<comment type="caution">
    <text evidence="4">The sequence shown here is derived from an EMBL/GenBank/DDBJ whole genome shotgun (WGS) entry which is preliminary data.</text>
</comment>
<name>A0A366X4E3_9RHOB</name>
<evidence type="ECO:0000313" key="5">
    <source>
        <dbReference type="Proteomes" id="UP000252706"/>
    </source>
</evidence>
<accession>A0A366X4E3</accession>
<reference evidence="4 5" key="1">
    <citation type="submission" date="2018-07" db="EMBL/GenBank/DDBJ databases">
        <title>Modular assembly of carbohydrate-degrading microbial communities in the ocean.</title>
        <authorList>
            <person name="Enke T.N."/>
            <person name="Datta M.S."/>
            <person name="Schwartzman J.A."/>
            <person name="Cermak N."/>
            <person name="Schmitz D.A."/>
            <person name="Barrere J."/>
            <person name="Cordero O.X."/>
        </authorList>
    </citation>
    <scope>NUCLEOTIDE SEQUENCE [LARGE SCALE GENOMIC DNA]</scope>
    <source>
        <strain evidence="4 5">C3M10</strain>
    </source>
</reference>
<gene>
    <name evidence="4" type="ORF">DS909_06055</name>
</gene>
<dbReference type="Gene3D" id="3.40.630.30">
    <property type="match status" value="1"/>
</dbReference>